<keyword evidence="6 9" id="KW-0456">Lyase</keyword>
<evidence type="ECO:0000256" key="8">
    <source>
        <dbReference type="ARBA" id="ARBA00023317"/>
    </source>
</evidence>
<dbReference type="EMBL" id="FUYC01000001">
    <property type="protein sequence ID" value="SKA71846.1"/>
    <property type="molecule type" value="Genomic_DNA"/>
</dbReference>
<dbReference type="AlphaFoldDB" id="A0A1T4W3N8"/>
<dbReference type="NCBIfam" id="TIGR00223">
    <property type="entry name" value="panD"/>
    <property type="match status" value="1"/>
</dbReference>
<feature type="modified residue" description="Pyruvic acid (Ser)" evidence="9 12">
    <location>
        <position position="28"/>
    </location>
</feature>
<dbReference type="InterPro" id="IPR009010">
    <property type="entry name" value="Asp_de-COase-like_dom_sf"/>
</dbReference>
<comment type="pathway">
    <text evidence="9">Cofactor biosynthesis; (R)-pantothenate biosynthesis; beta-alanine from L-aspartate: step 1/1.</text>
</comment>
<sequence>MRMPGRCFLNAKVHGATITRANPDYHGSLSVDTRLLEAAGILPYEQVDVYNLGNGERLTTYAIPGGPGEICLNGAAALRGEAGQKVIVAAYAWLDQDEIKNHAAHVVLVDEDNNIEQVLEQRPCG</sequence>
<keyword evidence="5 9" id="KW-0865">Zymogen</keyword>
<dbReference type="GO" id="GO:0004068">
    <property type="term" value="F:aspartate 1-decarboxylase activity"/>
    <property type="evidence" value="ECO:0007669"/>
    <property type="project" value="UniProtKB-UniRule"/>
</dbReference>
<evidence type="ECO:0000256" key="13">
    <source>
        <dbReference type="PIRSR" id="PIRSR006246-5"/>
    </source>
</evidence>
<reference evidence="14 15" key="1">
    <citation type="submission" date="2017-02" db="EMBL/GenBank/DDBJ databases">
        <authorList>
            <person name="Peterson S.W."/>
        </authorList>
    </citation>
    <scope>NUCLEOTIDE SEQUENCE [LARGE SCALE GENOMIC DNA]</scope>
    <source>
        <strain evidence="14 15">DSM 16080</strain>
    </source>
</reference>
<dbReference type="SUPFAM" id="SSF50692">
    <property type="entry name" value="ADC-like"/>
    <property type="match status" value="1"/>
</dbReference>
<evidence type="ECO:0000256" key="3">
    <source>
        <dbReference type="ARBA" id="ARBA00022793"/>
    </source>
</evidence>
<dbReference type="STRING" id="1121449.SAMN02745704_00219"/>
<protein>
    <recommendedName>
        <fullName evidence="9">Aspartate 1-decarboxylase</fullName>
        <ecNumber evidence="9">4.1.1.11</ecNumber>
    </recommendedName>
    <alternativeName>
        <fullName evidence="9">Aspartate alpha-decarboxylase</fullName>
    </alternativeName>
    <component>
        <recommendedName>
            <fullName evidence="9">Aspartate 1-decarboxylase beta chain</fullName>
        </recommendedName>
    </component>
    <component>
        <recommendedName>
            <fullName evidence="9">Aspartate 1-decarboxylase alpha chain</fullName>
        </recommendedName>
    </component>
</protein>
<evidence type="ECO:0000256" key="5">
    <source>
        <dbReference type="ARBA" id="ARBA00023145"/>
    </source>
</evidence>
<feature type="binding site" evidence="9 11">
    <location>
        <begin position="74"/>
        <end position="76"/>
    </location>
    <ligand>
        <name>substrate</name>
    </ligand>
</feature>
<dbReference type="CDD" id="cd06919">
    <property type="entry name" value="Asp_decarbox"/>
    <property type="match status" value="1"/>
</dbReference>
<evidence type="ECO:0000256" key="7">
    <source>
        <dbReference type="ARBA" id="ARBA00023270"/>
    </source>
</evidence>
<evidence type="ECO:0000256" key="1">
    <source>
        <dbReference type="ARBA" id="ARBA00022490"/>
    </source>
</evidence>
<comment type="similarity">
    <text evidence="9">Belongs to the PanD family.</text>
</comment>
<dbReference type="PANTHER" id="PTHR21012">
    <property type="entry name" value="ASPARTATE 1-DECARBOXYLASE"/>
    <property type="match status" value="1"/>
</dbReference>
<proteinExistence type="inferred from homology"/>
<dbReference type="EC" id="4.1.1.11" evidence="9"/>
<comment type="function">
    <text evidence="9">Catalyzes the pyruvoyl-dependent decarboxylation of aspartate to produce beta-alanine.</text>
</comment>
<organism evidence="14 15">
    <name type="scientific">Paucidesulfovibrio gracilis DSM 16080</name>
    <dbReference type="NCBI Taxonomy" id="1121449"/>
    <lineage>
        <taxon>Bacteria</taxon>
        <taxon>Pseudomonadati</taxon>
        <taxon>Thermodesulfobacteriota</taxon>
        <taxon>Desulfovibrionia</taxon>
        <taxon>Desulfovibrionales</taxon>
        <taxon>Desulfovibrionaceae</taxon>
        <taxon>Paucidesulfovibrio</taxon>
    </lineage>
</organism>
<evidence type="ECO:0000256" key="12">
    <source>
        <dbReference type="PIRSR" id="PIRSR006246-3"/>
    </source>
</evidence>
<comment type="subcellular location">
    <subcellularLocation>
        <location evidence="9">Cytoplasm</location>
    </subcellularLocation>
</comment>
<dbReference type="PIRSF" id="PIRSF006246">
    <property type="entry name" value="Asp_decarbox"/>
    <property type="match status" value="1"/>
</dbReference>
<dbReference type="Proteomes" id="UP000190027">
    <property type="component" value="Unassembled WGS sequence"/>
</dbReference>
<keyword evidence="3 9" id="KW-0210">Decarboxylase</keyword>
<keyword evidence="4 9" id="KW-0068">Autocatalytic cleavage</keyword>
<feature type="chain" id="PRO_5014003888" description="Aspartate 1-decarboxylase alpha chain" evidence="9 13">
    <location>
        <begin position="28"/>
        <end position="125"/>
    </location>
</feature>
<feature type="binding site" evidence="9 11">
    <location>
        <position position="60"/>
    </location>
    <ligand>
        <name>substrate</name>
    </ligand>
</feature>
<keyword evidence="2 9" id="KW-0566">Pantothenate biosynthesis</keyword>
<evidence type="ECO:0000313" key="15">
    <source>
        <dbReference type="Proteomes" id="UP000190027"/>
    </source>
</evidence>
<dbReference type="GO" id="GO:0015940">
    <property type="term" value="P:pantothenate biosynthetic process"/>
    <property type="evidence" value="ECO:0007669"/>
    <property type="project" value="UniProtKB-UniRule"/>
</dbReference>
<evidence type="ECO:0000313" key="14">
    <source>
        <dbReference type="EMBL" id="SKA71846.1"/>
    </source>
</evidence>
<feature type="active site" description="Schiff-base intermediate with substrate; via pyruvic acid" evidence="9 10">
    <location>
        <position position="28"/>
    </location>
</feature>
<accession>A0A1T4W3N8</accession>
<keyword evidence="15" id="KW-1185">Reference proteome</keyword>
<dbReference type="PANTHER" id="PTHR21012:SF0">
    <property type="entry name" value="ASPARTATE 1-DECARBOXYLASE"/>
    <property type="match status" value="1"/>
</dbReference>
<evidence type="ECO:0000256" key="9">
    <source>
        <dbReference type="HAMAP-Rule" id="MF_00446"/>
    </source>
</evidence>
<keyword evidence="1 9" id="KW-0963">Cytoplasm</keyword>
<feature type="active site" description="Proton donor" evidence="9 10">
    <location>
        <position position="61"/>
    </location>
</feature>
<dbReference type="Pfam" id="PF02261">
    <property type="entry name" value="Asp_decarbox"/>
    <property type="match status" value="1"/>
</dbReference>
<comment type="PTM">
    <text evidence="9 12">Is synthesized initially as an inactive proenzyme, which is activated by self-cleavage at a specific serine bond to produce a beta-subunit with a hydroxyl group at its C-terminus and an alpha-subunit with a pyruvoyl group at its N-terminus.</text>
</comment>
<comment type="subunit">
    <text evidence="9">Heterooctamer of four alpha and four beta subunits.</text>
</comment>
<comment type="catalytic activity">
    <reaction evidence="9">
        <text>L-aspartate + H(+) = beta-alanine + CO2</text>
        <dbReference type="Rhea" id="RHEA:19497"/>
        <dbReference type="ChEBI" id="CHEBI:15378"/>
        <dbReference type="ChEBI" id="CHEBI:16526"/>
        <dbReference type="ChEBI" id="CHEBI:29991"/>
        <dbReference type="ChEBI" id="CHEBI:57966"/>
        <dbReference type="EC" id="4.1.1.11"/>
    </reaction>
</comment>
<gene>
    <name evidence="9" type="primary">panD</name>
    <name evidence="14" type="ORF">SAMN02745704_00219</name>
</gene>
<dbReference type="GO" id="GO:0005829">
    <property type="term" value="C:cytosol"/>
    <property type="evidence" value="ECO:0007669"/>
    <property type="project" value="TreeGrafter"/>
</dbReference>
<name>A0A1T4W3N8_9BACT</name>
<evidence type="ECO:0000256" key="4">
    <source>
        <dbReference type="ARBA" id="ARBA00022813"/>
    </source>
</evidence>
<dbReference type="GO" id="GO:0006523">
    <property type="term" value="P:alanine biosynthetic process"/>
    <property type="evidence" value="ECO:0007669"/>
    <property type="project" value="InterPro"/>
</dbReference>
<keyword evidence="7 9" id="KW-0704">Schiff base</keyword>
<evidence type="ECO:0000256" key="10">
    <source>
        <dbReference type="PIRSR" id="PIRSR006246-1"/>
    </source>
</evidence>
<dbReference type="InterPro" id="IPR003190">
    <property type="entry name" value="Asp_decarbox"/>
</dbReference>
<dbReference type="HAMAP" id="MF_00446">
    <property type="entry name" value="PanD"/>
    <property type="match status" value="1"/>
</dbReference>
<feature type="chain" id="PRO_5014003887" description="Aspartate 1-decarboxylase beta chain" evidence="9 13">
    <location>
        <begin position="1"/>
        <end position="27"/>
    </location>
</feature>
<comment type="cofactor">
    <cofactor evidence="9 10">
        <name>pyruvate</name>
        <dbReference type="ChEBI" id="CHEBI:15361"/>
    </cofactor>
    <text evidence="9 10">Binds 1 pyruvoyl group covalently per subunit.</text>
</comment>
<evidence type="ECO:0000256" key="6">
    <source>
        <dbReference type="ARBA" id="ARBA00023239"/>
    </source>
</evidence>
<dbReference type="UniPathway" id="UPA00028">
    <property type="reaction ID" value="UER00002"/>
</dbReference>
<dbReference type="Gene3D" id="2.40.40.20">
    <property type="match status" value="1"/>
</dbReference>
<evidence type="ECO:0000256" key="11">
    <source>
        <dbReference type="PIRSR" id="PIRSR006246-2"/>
    </source>
</evidence>
<evidence type="ECO:0000256" key="2">
    <source>
        <dbReference type="ARBA" id="ARBA00022655"/>
    </source>
</evidence>
<keyword evidence="8 9" id="KW-0670">Pyruvate</keyword>